<dbReference type="InterPro" id="IPR019004">
    <property type="entry name" value="YqeY/Aim41"/>
</dbReference>
<proteinExistence type="predicted"/>
<dbReference type="InterPro" id="IPR003789">
    <property type="entry name" value="Asn/Gln_tRNA_amidoTrase-B-like"/>
</dbReference>
<dbReference type="Gene3D" id="1.10.10.410">
    <property type="match status" value="1"/>
</dbReference>
<accession>A0A9D1L980</accession>
<organism evidence="1 2">
    <name type="scientific">Candidatus Fimisoma avicola</name>
    <dbReference type="NCBI Taxonomy" id="2840826"/>
    <lineage>
        <taxon>Bacteria</taxon>
        <taxon>Bacillati</taxon>
        <taxon>Bacillota</taxon>
        <taxon>Clostridia</taxon>
        <taxon>Eubacteriales</taxon>
        <taxon>Candidatus Fimisoma</taxon>
    </lineage>
</organism>
<dbReference type="GO" id="GO:0016884">
    <property type="term" value="F:carbon-nitrogen ligase activity, with glutamine as amido-N-donor"/>
    <property type="evidence" value="ECO:0007669"/>
    <property type="project" value="InterPro"/>
</dbReference>
<dbReference type="SUPFAM" id="SSF89095">
    <property type="entry name" value="GatB/YqeY motif"/>
    <property type="match status" value="1"/>
</dbReference>
<reference evidence="1" key="1">
    <citation type="submission" date="2020-10" db="EMBL/GenBank/DDBJ databases">
        <authorList>
            <person name="Gilroy R."/>
        </authorList>
    </citation>
    <scope>NUCLEOTIDE SEQUENCE</scope>
    <source>
        <strain evidence="1">11300</strain>
    </source>
</reference>
<dbReference type="InterPro" id="IPR042184">
    <property type="entry name" value="YqeY/Aim41_N"/>
</dbReference>
<dbReference type="AlphaFoldDB" id="A0A9D1L980"/>
<gene>
    <name evidence="1" type="ORF">IAD16_06050</name>
</gene>
<dbReference type="PANTHER" id="PTHR28055:SF1">
    <property type="entry name" value="ALTERED INHERITANCE OF MITOCHONDRIA PROTEIN 41, MITOCHONDRIAL"/>
    <property type="match status" value="1"/>
</dbReference>
<evidence type="ECO:0000313" key="1">
    <source>
        <dbReference type="EMBL" id="HIU27923.1"/>
    </source>
</evidence>
<dbReference type="Proteomes" id="UP000824091">
    <property type="component" value="Unassembled WGS sequence"/>
</dbReference>
<protein>
    <submittedName>
        <fullName evidence="1">GatB/YqeY domain-containing protein</fullName>
    </submittedName>
</protein>
<dbReference type="Pfam" id="PF09424">
    <property type="entry name" value="YqeY"/>
    <property type="match status" value="1"/>
</dbReference>
<dbReference type="Gene3D" id="1.10.1510.10">
    <property type="entry name" value="Uncharacterised protein YqeY/AIM41 PF09424, N-terminal domain"/>
    <property type="match status" value="1"/>
</dbReference>
<name>A0A9D1L980_9FIRM</name>
<reference evidence="1" key="2">
    <citation type="journal article" date="2021" name="PeerJ">
        <title>Extensive microbial diversity within the chicken gut microbiome revealed by metagenomics and culture.</title>
        <authorList>
            <person name="Gilroy R."/>
            <person name="Ravi A."/>
            <person name="Getino M."/>
            <person name="Pursley I."/>
            <person name="Horton D.L."/>
            <person name="Alikhan N.F."/>
            <person name="Baker D."/>
            <person name="Gharbi K."/>
            <person name="Hall N."/>
            <person name="Watson M."/>
            <person name="Adriaenssens E.M."/>
            <person name="Foster-Nyarko E."/>
            <person name="Jarju S."/>
            <person name="Secka A."/>
            <person name="Antonio M."/>
            <person name="Oren A."/>
            <person name="Chaudhuri R.R."/>
            <person name="La Ragione R."/>
            <person name="Hildebrand F."/>
            <person name="Pallen M.J."/>
        </authorList>
    </citation>
    <scope>NUCLEOTIDE SEQUENCE</scope>
    <source>
        <strain evidence="1">11300</strain>
    </source>
</reference>
<sequence>MTIKERLMDDFKAAMKAKDEVAKNTISFARAAIKQYEVDNREELSDDGVIAILSKQVKMRKDALADFEKAGRTDLIDSYKAEIEILNRYLPEQLSEEDILNEVRKTAAELGIEGGKQNMGKLMGPVMAKLKGRADGNAVKKVVTEFLG</sequence>
<evidence type="ECO:0000313" key="2">
    <source>
        <dbReference type="Proteomes" id="UP000824091"/>
    </source>
</evidence>
<dbReference type="InterPro" id="IPR023168">
    <property type="entry name" value="GatB_Yqey_C_2"/>
</dbReference>
<dbReference type="EMBL" id="DVMO01000089">
    <property type="protein sequence ID" value="HIU27923.1"/>
    <property type="molecule type" value="Genomic_DNA"/>
</dbReference>
<dbReference type="PANTHER" id="PTHR28055">
    <property type="entry name" value="ALTERED INHERITANCE OF MITOCHONDRIA PROTEIN 41, MITOCHONDRIAL"/>
    <property type="match status" value="1"/>
</dbReference>
<comment type="caution">
    <text evidence="1">The sequence shown here is derived from an EMBL/GenBank/DDBJ whole genome shotgun (WGS) entry which is preliminary data.</text>
</comment>